<evidence type="ECO:0000313" key="2">
    <source>
        <dbReference type="EMBL" id="KAK8749474.1"/>
    </source>
</evidence>
<protein>
    <submittedName>
        <fullName evidence="2">Uncharacterized protein</fullName>
    </submittedName>
</protein>
<accession>A0AAW0YGS6</accession>
<keyword evidence="3" id="KW-1185">Reference proteome</keyword>
<sequence length="107" mass="11056">MIGIDLIFLGVGAYFGILGAQQLRGLLPTITGPEDLACSVKQKVGEVVQGATNAVLTMVQGTTEDVSDDDEPQLNEPTEGQAGDGDAQSVQFSSTRVSGGILGVPFF</sequence>
<organism evidence="2 3">
    <name type="scientific">Cherax quadricarinatus</name>
    <name type="common">Australian red claw crayfish</name>
    <dbReference type="NCBI Taxonomy" id="27406"/>
    <lineage>
        <taxon>Eukaryota</taxon>
        <taxon>Metazoa</taxon>
        <taxon>Ecdysozoa</taxon>
        <taxon>Arthropoda</taxon>
        <taxon>Crustacea</taxon>
        <taxon>Multicrustacea</taxon>
        <taxon>Malacostraca</taxon>
        <taxon>Eumalacostraca</taxon>
        <taxon>Eucarida</taxon>
        <taxon>Decapoda</taxon>
        <taxon>Pleocyemata</taxon>
        <taxon>Astacidea</taxon>
        <taxon>Parastacoidea</taxon>
        <taxon>Parastacidae</taxon>
        <taxon>Cherax</taxon>
    </lineage>
</organism>
<dbReference type="Proteomes" id="UP001445076">
    <property type="component" value="Unassembled WGS sequence"/>
</dbReference>
<evidence type="ECO:0000313" key="3">
    <source>
        <dbReference type="Proteomes" id="UP001445076"/>
    </source>
</evidence>
<proteinExistence type="predicted"/>
<reference evidence="2 3" key="1">
    <citation type="journal article" date="2024" name="BMC Genomics">
        <title>Genome assembly of redclaw crayfish (Cherax quadricarinatus) provides insights into its immune adaptation and hypoxia tolerance.</title>
        <authorList>
            <person name="Liu Z."/>
            <person name="Zheng J."/>
            <person name="Li H."/>
            <person name="Fang K."/>
            <person name="Wang S."/>
            <person name="He J."/>
            <person name="Zhou D."/>
            <person name="Weng S."/>
            <person name="Chi M."/>
            <person name="Gu Z."/>
            <person name="He J."/>
            <person name="Li F."/>
            <person name="Wang M."/>
        </authorList>
    </citation>
    <scope>NUCLEOTIDE SEQUENCE [LARGE SCALE GENOMIC DNA]</scope>
    <source>
        <strain evidence="2">ZL_2023a</strain>
    </source>
</reference>
<dbReference type="AlphaFoldDB" id="A0AAW0YGS6"/>
<feature type="region of interest" description="Disordered" evidence="1">
    <location>
        <begin position="60"/>
        <end position="90"/>
    </location>
</feature>
<gene>
    <name evidence="2" type="ORF">OTU49_015379</name>
</gene>
<dbReference type="EMBL" id="JARKIK010000009">
    <property type="protein sequence ID" value="KAK8749474.1"/>
    <property type="molecule type" value="Genomic_DNA"/>
</dbReference>
<name>A0AAW0YGS6_CHEQU</name>
<comment type="caution">
    <text evidence="2">The sequence shown here is derived from an EMBL/GenBank/DDBJ whole genome shotgun (WGS) entry which is preliminary data.</text>
</comment>
<evidence type="ECO:0000256" key="1">
    <source>
        <dbReference type="SAM" id="MobiDB-lite"/>
    </source>
</evidence>